<accession>A0A0H2R1A2</accession>
<keyword evidence="2" id="KW-1185">Reference proteome</keyword>
<gene>
    <name evidence="1" type="ORF">SCHPADRAFT_725202</name>
</gene>
<evidence type="ECO:0000313" key="1">
    <source>
        <dbReference type="EMBL" id="KLO05474.1"/>
    </source>
</evidence>
<dbReference type="InParanoid" id="A0A0H2R1A2"/>
<evidence type="ECO:0000313" key="2">
    <source>
        <dbReference type="Proteomes" id="UP000053477"/>
    </source>
</evidence>
<proteinExistence type="predicted"/>
<organism evidence="1 2">
    <name type="scientific">Schizopora paradoxa</name>
    <dbReference type="NCBI Taxonomy" id="27342"/>
    <lineage>
        <taxon>Eukaryota</taxon>
        <taxon>Fungi</taxon>
        <taxon>Dikarya</taxon>
        <taxon>Basidiomycota</taxon>
        <taxon>Agaricomycotina</taxon>
        <taxon>Agaricomycetes</taxon>
        <taxon>Hymenochaetales</taxon>
        <taxon>Schizoporaceae</taxon>
        <taxon>Schizopora</taxon>
    </lineage>
</organism>
<sequence>MVQLELLERTYLTSASSTVASSFSLTFRQPQPSSLARTFTFPPDSRRTLAALWKRIDDGERRRCECLFTNSIGVSIPFLNLQAPRPPVRRPANDTVVFDLRAVDSCMSSRGSEHVSMVTEWWCEDDVRTDREGADEGVWNTHVVVVIHVVATYRELTGRHSSPSYSKCPAQDTLRFELQRSYVSVSFDDDGTYRKGAWSTIFRWALREWRGV</sequence>
<dbReference type="AlphaFoldDB" id="A0A0H2R1A2"/>
<dbReference type="EMBL" id="KQ086303">
    <property type="protein sequence ID" value="KLO05474.1"/>
    <property type="molecule type" value="Genomic_DNA"/>
</dbReference>
<name>A0A0H2R1A2_9AGAM</name>
<protein>
    <submittedName>
        <fullName evidence="1">Uncharacterized protein</fullName>
    </submittedName>
</protein>
<reference evidence="1 2" key="1">
    <citation type="submission" date="2015-04" db="EMBL/GenBank/DDBJ databases">
        <title>Complete genome sequence of Schizopora paradoxa KUC8140, a cosmopolitan wood degrader in East Asia.</title>
        <authorList>
            <consortium name="DOE Joint Genome Institute"/>
            <person name="Min B."/>
            <person name="Park H."/>
            <person name="Jang Y."/>
            <person name="Kim J.-J."/>
            <person name="Kim K.H."/>
            <person name="Pangilinan J."/>
            <person name="Lipzen A."/>
            <person name="Riley R."/>
            <person name="Grigoriev I.V."/>
            <person name="Spatafora J.W."/>
            <person name="Choi I.-G."/>
        </authorList>
    </citation>
    <scope>NUCLEOTIDE SEQUENCE [LARGE SCALE GENOMIC DNA]</scope>
    <source>
        <strain evidence="1 2">KUC8140</strain>
    </source>
</reference>
<dbReference type="Proteomes" id="UP000053477">
    <property type="component" value="Unassembled WGS sequence"/>
</dbReference>